<accession>A0A7W7W4W6</accession>
<organism evidence="1 2">
    <name type="scientific">Lipingzhangella halophila</name>
    <dbReference type="NCBI Taxonomy" id="1783352"/>
    <lineage>
        <taxon>Bacteria</taxon>
        <taxon>Bacillati</taxon>
        <taxon>Actinomycetota</taxon>
        <taxon>Actinomycetes</taxon>
        <taxon>Streptosporangiales</taxon>
        <taxon>Nocardiopsidaceae</taxon>
        <taxon>Lipingzhangella</taxon>
    </lineage>
</organism>
<comment type="caution">
    <text evidence="1">The sequence shown here is derived from an EMBL/GenBank/DDBJ whole genome shotgun (WGS) entry which is preliminary data.</text>
</comment>
<dbReference type="RefSeq" id="WP_184582787.1">
    <property type="nucleotide sequence ID" value="NZ_JACHJT010000001.1"/>
</dbReference>
<proteinExistence type="predicted"/>
<reference evidence="1 2" key="1">
    <citation type="submission" date="2020-08" db="EMBL/GenBank/DDBJ databases">
        <title>Sequencing the genomes of 1000 actinobacteria strains.</title>
        <authorList>
            <person name="Klenk H.-P."/>
        </authorList>
    </citation>
    <scope>NUCLEOTIDE SEQUENCE [LARGE SCALE GENOMIC DNA]</scope>
    <source>
        <strain evidence="1 2">DSM 102030</strain>
    </source>
</reference>
<evidence type="ECO:0000313" key="2">
    <source>
        <dbReference type="Proteomes" id="UP000523007"/>
    </source>
</evidence>
<dbReference type="Proteomes" id="UP000523007">
    <property type="component" value="Unassembled WGS sequence"/>
</dbReference>
<evidence type="ECO:0000313" key="1">
    <source>
        <dbReference type="EMBL" id="MBB4934602.1"/>
    </source>
</evidence>
<gene>
    <name evidence="1" type="ORF">F4561_005422</name>
</gene>
<keyword evidence="2" id="KW-1185">Reference proteome</keyword>
<dbReference type="EMBL" id="JACHJT010000001">
    <property type="protein sequence ID" value="MBB4934602.1"/>
    <property type="molecule type" value="Genomic_DNA"/>
</dbReference>
<dbReference type="AlphaFoldDB" id="A0A7W7W4W6"/>
<protein>
    <submittedName>
        <fullName evidence="1">Uncharacterized protein</fullName>
    </submittedName>
</protein>
<name>A0A7W7W4W6_9ACTN</name>
<sequence length="91" mass="9951">MNDTSWADFGMRVHAEARVRCHRYAAEKPILAVDDHYVHLSVTPVDRSAVVTDADVAFARQLRDAALAYHAEIQRLADAGHTVPASEPGVA</sequence>